<evidence type="ECO:0008006" key="5">
    <source>
        <dbReference type="Google" id="ProtNLM"/>
    </source>
</evidence>
<accession>A0A2M7FZP1</accession>
<feature type="domain" description="GH3 middle" evidence="1">
    <location>
        <begin position="340"/>
        <end position="408"/>
    </location>
</feature>
<evidence type="ECO:0000313" key="4">
    <source>
        <dbReference type="Proteomes" id="UP000231019"/>
    </source>
</evidence>
<dbReference type="Proteomes" id="UP000231019">
    <property type="component" value="Unassembled WGS sequence"/>
</dbReference>
<name>A0A2M7FZP1_9BACT</name>
<comment type="caution">
    <text evidence="3">The sequence shown here is derived from an EMBL/GenBank/DDBJ whole genome shotgun (WGS) entry which is preliminary data.</text>
</comment>
<dbReference type="InterPro" id="IPR020845">
    <property type="entry name" value="AMP-binding_CS"/>
</dbReference>
<dbReference type="Pfam" id="PF23571">
    <property type="entry name" value="GH3_M"/>
    <property type="match status" value="1"/>
</dbReference>
<reference evidence="3 4" key="1">
    <citation type="submission" date="2017-09" db="EMBL/GenBank/DDBJ databases">
        <title>Depth-based differentiation of microbial function through sediment-hosted aquifers and enrichment of novel symbionts in the deep terrestrial subsurface.</title>
        <authorList>
            <person name="Probst A.J."/>
            <person name="Ladd B."/>
            <person name="Jarett J.K."/>
            <person name="Geller-Mcgrath D.E."/>
            <person name="Sieber C.M."/>
            <person name="Emerson J.B."/>
            <person name="Anantharaman K."/>
            <person name="Thomas B.C."/>
            <person name="Malmstrom R."/>
            <person name="Stieglmeier M."/>
            <person name="Klingl A."/>
            <person name="Woyke T."/>
            <person name="Ryan C.M."/>
            <person name="Banfield J.F."/>
        </authorList>
    </citation>
    <scope>NUCLEOTIDE SEQUENCE [LARGE SCALE GENOMIC DNA]</scope>
    <source>
        <strain evidence="3">CG17_big_fil_post_rev_8_21_14_2_50_48_46</strain>
    </source>
</reference>
<gene>
    <name evidence="3" type="ORF">COW36_20300</name>
</gene>
<sequence length="547" mass="61422">MGILGPLSQFLRRKHVKRFEAACREPEPAQWQKLAQILKANAATAYGKAHGFDSIQSVQEYQAKVPIVTHADLKPWLDRMIQGEKQVLTHQDPLFYGMTTGSTGPPKLTPITPDYRDEYQSVVQVFLAGIYTDHPRAFDGKVLYFNGSADKMRTPTGIPCGTMSGFNFVNLPPLLKKFYAVPYEIMVMEDNWSRLYLTALLSLPQRVSMLLGITAAPMIALLQFMQEHLPLLLNDLELGTLHPDLIMTPAERSLVESLHKAHPKRAQALRATLKAAQTDPKSLWPGLELMVCWKSSHAGSLIPALEKLTLKKIPIRDAIYSATEGWCNVPLSDQILGGPLALQAHFYEFVPENSENHSPILLAHQLQIGQRYRILYTTSSGIYRYDIGDILEVSGFYQQNPIVHFIRKAGQTCNLVGELMTDYHITQAIQAASQNLEIELPFYIASPDTESFPPRYQIWAEPSADLQPEQVSRLAESLDQELKNLNCDYKSSRGDEQLAPLELKILPPGAQEEFRQRRIAAGADEAQLKPMVLIAEPERLKSMLKLA</sequence>
<protein>
    <recommendedName>
        <fullName evidence="5">GH3 auxin-responsive promoter</fullName>
    </recommendedName>
</protein>
<dbReference type="AlphaFoldDB" id="A0A2M7FZP1"/>
<dbReference type="Pfam" id="PF03321">
    <property type="entry name" value="GH3"/>
    <property type="match status" value="1"/>
</dbReference>
<dbReference type="PANTHER" id="PTHR31901:SF9">
    <property type="entry name" value="GH3 DOMAIN-CONTAINING PROTEIN"/>
    <property type="match status" value="1"/>
</dbReference>
<organism evidence="3 4">
    <name type="scientific">bacterium (Candidatus Blackallbacteria) CG17_big_fil_post_rev_8_21_14_2_50_48_46</name>
    <dbReference type="NCBI Taxonomy" id="2014261"/>
    <lineage>
        <taxon>Bacteria</taxon>
        <taxon>Candidatus Blackallbacteria</taxon>
    </lineage>
</organism>
<evidence type="ECO:0000259" key="2">
    <source>
        <dbReference type="Pfam" id="PF23572"/>
    </source>
</evidence>
<dbReference type="InterPro" id="IPR055378">
    <property type="entry name" value="GH3_C"/>
</dbReference>
<dbReference type="InterPro" id="IPR004993">
    <property type="entry name" value="GH3"/>
</dbReference>
<evidence type="ECO:0000259" key="1">
    <source>
        <dbReference type="Pfam" id="PF23571"/>
    </source>
</evidence>
<feature type="domain" description="GH3 C-terminal" evidence="2">
    <location>
        <begin position="424"/>
        <end position="537"/>
    </location>
</feature>
<dbReference type="GO" id="GO:0016881">
    <property type="term" value="F:acid-amino acid ligase activity"/>
    <property type="evidence" value="ECO:0007669"/>
    <property type="project" value="TreeGrafter"/>
</dbReference>
<dbReference type="GO" id="GO:0005737">
    <property type="term" value="C:cytoplasm"/>
    <property type="evidence" value="ECO:0007669"/>
    <property type="project" value="TreeGrafter"/>
</dbReference>
<dbReference type="PROSITE" id="PS00455">
    <property type="entry name" value="AMP_BINDING"/>
    <property type="match status" value="1"/>
</dbReference>
<evidence type="ECO:0000313" key="3">
    <source>
        <dbReference type="EMBL" id="PIW14748.1"/>
    </source>
</evidence>
<dbReference type="Pfam" id="PF23572">
    <property type="entry name" value="GH3_C"/>
    <property type="match status" value="1"/>
</dbReference>
<dbReference type="PANTHER" id="PTHR31901">
    <property type="entry name" value="GH3 DOMAIN-CONTAINING PROTEIN"/>
    <property type="match status" value="1"/>
</dbReference>
<dbReference type="InterPro" id="IPR055377">
    <property type="entry name" value="GH3_M"/>
</dbReference>
<proteinExistence type="predicted"/>
<dbReference type="EMBL" id="PFFQ01000056">
    <property type="protein sequence ID" value="PIW14748.1"/>
    <property type="molecule type" value="Genomic_DNA"/>
</dbReference>